<dbReference type="PANTHER" id="PTHR28520:SF2">
    <property type="entry name" value="MITOTIC-SPINDLE ORGANIZING PROTEIN 1"/>
    <property type="match status" value="1"/>
</dbReference>
<dbReference type="EMBL" id="CAJNOU010000198">
    <property type="protein sequence ID" value="CAF0911600.1"/>
    <property type="molecule type" value="Genomic_DNA"/>
</dbReference>
<accession>A0A814TGY8</accession>
<dbReference type="GO" id="GO:0033566">
    <property type="term" value="P:gamma-tubulin complex localization"/>
    <property type="evidence" value="ECO:0007669"/>
    <property type="project" value="InterPro"/>
</dbReference>
<evidence type="ECO:0000313" key="5">
    <source>
        <dbReference type="EMBL" id="CAF0844249.1"/>
    </source>
</evidence>
<reference evidence="9" key="1">
    <citation type="submission" date="2021-02" db="EMBL/GenBank/DDBJ databases">
        <authorList>
            <person name="Nowell W R."/>
        </authorList>
    </citation>
    <scope>NUCLEOTIDE SEQUENCE</scope>
</reference>
<dbReference type="Proteomes" id="UP000663854">
    <property type="component" value="Unassembled WGS sequence"/>
</dbReference>
<evidence type="ECO:0000256" key="3">
    <source>
        <dbReference type="ARBA" id="ARBA00022490"/>
    </source>
</evidence>
<dbReference type="Proteomes" id="UP000663823">
    <property type="component" value="Unassembled WGS sequence"/>
</dbReference>
<dbReference type="Proteomes" id="UP000663836">
    <property type="component" value="Unassembled WGS sequence"/>
</dbReference>
<dbReference type="Proteomes" id="UP000663882">
    <property type="component" value="Unassembled WGS sequence"/>
</dbReference>
<evidence type="ECO:0008006" key="14">
    <source>
        <dbReference type="Google" id="ProtNLM"/>
    </source>
</evidence>
<protein>
    <recommendedName>
        <fullName evidence="14">Mitotic-spindle organizing protein associated with a ring of gamma-tubulin 1</fullName>
    </recommendedName>
</protein>
<comment type="caution">
    <text evidence="9">The sequence shown here is derived from an EMBL/GenBank/DDBJ whole genome shotgun (WGS) entry which is preliminary data.</text>
</comment>
<comment type="similarity">
    <text evidence="2">Belongs to the MOZART1 family.</text>
</comment>
<evidence type="ECO:0000313" key="13">
    <source>
        <dbReference type="Proteomes" id="UP000663870"/>
    </source>
</evidence>
<dbReference type="GO" id="GO:0031021">
    <property type="term" value="C:interphase microtubule organizing center"/>
    <property type="evidence" value="ECO:0007669"/>
    <property type="project" value="TreeGrafter"/>
</dbReference>
<evidence type="ECO:0000313" key="9">
    <source>
        <dbReference type="EMBL" id="CAF1159495.1"/>
    </source>
</evidence>
<dbReference type="GO" id="GO:0051415">
    <property type="term" value="P:microtubule nucleation by interphase microtubule organizing center"/>
    <property type="evidence" value="ECO:0007669"/>
    <property type="project" value="TreeGrafter"/>
</dbReference>
<dbReference type="EMBL" id="CAJNOT010000275">
    <property type="protein sequence ID" value="CAF0923183.1"/>
    <property type="molecule type" value="Genomic_DNA"/>
</dbReference>
<dbReference type="EMBL" id="CAJOAX010008056">
    <property type="protein sequence ID" value="CAF4024655.1"/>
    <property type="molecule type" value="Genomic_DNA"/>
</dbReference>
<evidence type="ECO:0000313" key="6">
    <source>
        <dbReference type="EMBL" id="CAF0911600.1"/>
    </source>
</evidence>
<dbReference type="GO" id="GO:0005813">
    <property type="term" value="C:centrosome"/>
    <property type="evidence" value="ECO:0007669"/>
    <property type="project" value="TreeGrafter"/>
</dbReference>
<evidence type="ECO:0000313" key="7">
    <source>
        <dbReference type="EMBL" id="CAF0923183.1"/>
    </source>
</evidence>
<dbReference type="InterPro" id="IPR022214">
    <property type="entry name" value="MZT1"/>
</dbReference>
<sequence>MPIVKSTSTVSESTTNEAREALDCLHELSQLLNTGLDKKTLTACVRLLEAGVHPDALAQIIQVLRTETRPTKL</sequence>
<dbReference type="Proteomes" id="UP000663889">
    <property type="component" value="Unassembled WGS sequence"/>
</dbReference>
<keyword evidence="4" id="KW-0206">Cytoskeleton</keyword>
<proteinExistence type="inferred from homology"/>
<dbReference type="GO" id="GO:0090307">
    <property type="term" value="P:mitotic spindle assembly"/>
    <property type="evidence" value="ECO:0007669"/>
    <property type="project" value="TreeGrafter"/>
</dbReference>
<dbReference type="PANTHER" id="PTHR28520">
    <property type="entry name" value="MITOTIC-SPINDLE ORGANIZING PROTEIN 1"/>
    <property type="match status" value="1"/>
</dbReference>
<comment type="subcellular location">
    <subcellularLocation>
        <location evidence="1">Cytoplasm</location>
        <location evidence="1">Cytoskeleton</location>
        <location evidence="1">Microtubule organizing center</location>
    </subcellularLocation>
</comment>
<evidence type="ECO:0000313" key="8">
    <source>
        <dbReference type="EMBL" id="CAF1029618.1"/>
    </source>
</evidence>
<dbReference type="AlphaFoldDB" id="A0A814TGY8"/>
<dbReference type="EMBL" id="CAJNOH010000403">
    <property type="protein sequence ID" value="CAF1029618.1"/>
    <property type="molecule type" value="Genomic_DNA"/>
</dbReference>
<gene>
    <name evidence="11" type="ORF">FNK824_LOCUS12797</name>
    <name evidence="10" type="ORF">JBS370_LOCUS7340</name>
    <name evidence="9" type="ORF">JXQ802_LOCUS22178</name>
    <name evidence="12" type="ORF">OTI717_LOCUS30301</name>
    <name evidence="8" type="ORF">PYM288_LOCUS16066</name>
    <name evidence="5" type="ORF">RFH988_LOCUS6111</name>
    <name evidence="6" type="ORF">SEV965_LOCUS6172</name>
    <name evidence="7" type="ORF">ZHD862_LOCUS8512</name>
</gene>
<dbReference type="Proteomes" id="UP000663870">
    <property type="component" value="Unassembled WGS sequence"/>
</dbReference>
<dbReference type="GO" id="GO:0005819">
    <property type="term" value="C:spindle"/>
    <property type="evidence" value="ECO:0007669"/>
    <property type="project" value="TreeGrafter"/>
</dbReference>
<dbReference type="Proteomes" id="UP000663874">
    <property type="component" value="Unassembled WGS sequence"/>
</dbReference>
<dbReference type="EMBL" id="CAJNOO010000179">
    <property type="protein sequence ID" value="CAF0844249.1"/>
    <property type="molecule type" value="Genomic_DNA"/>
</dbReference>
<name>A0A814TGY8_9BILA</name>
<dbReference type="EMBL" id="CAJOBD010000434">
    <property type="protein sequence ID" value="CAF3667925.1"/>
    <property type="molecule type" value="Genomic_DNA"/>
</dbReference>
<dbReference type="OrthoDB" id="48571at2759"/>
<keyword evidence="3" id="KW-0963">Cytoplasm</keyword>
<evidence type="ECO:0000313" key="10">
    <source>
        <dbReference type="EMBL" id="CAF3667925.1"/>
    </source>
</evidence>
<organism evidence="9 13">
    <name type="scientific">Rotaria sordida</name>
    <dbReference type="NCBI Taxonomy" id="392033"/>
    <lineage>
        <taxon>Eukaryota</taxon>
        <taxon>Metazoa</taxon>
        <taxon>Spiralia</taxon>
        <taxon>Gnathifera</taxon>
        <taxon>Rotifera</taxon>
        <taxon>Eurotatoria</taxon>
        <taxon>Bdelloidea</taxon>
        <taxon>Philodinida</taxon>
        <taxon>Philodinidae</taxon>
        <taxon>Rotaria</taxon>
    </lineage>
</organism>
<evidence type="ECO:0000313" key="12">
    <source>
        <dbReference type="EMBL" id="CAF4024655.1"/>
    </source>
</evidence>
<dbReference type="EMBL" id="CAJNOL010000668">
    <property type="protein sequence ID" value="CAF1159495.1"/>
    <property type="molecule type" value="Genomic_DNA"/>
</dbReference>
<evidence type="ECO:0000313" key="11">
    <source>
        <dbReference type="EMBL" id="CAF3760941.1"/>
    </source>
</evidence>
<dbReference type="Pfam" id="PF12554">
    <property type="entry name" value="MOZART1"/>
    <property type="match status" value="1"/>
</dbReference>
<evidence type="ECO:0000256" key="2">
    <source>
        <dbReference type="ARBA" id="ARBA00011015"/>
    </source>
</evidence>
<dbReference type="EMBL" id="CAJOBE010001631">
    <property type="protein sequence ID" value="CAF3760941.1"/>
    <property type="molecule type" value="Genomic_DNA"/>
</dbReference>
<dbReference type="Proteomes" id="UP000663864">
    <property type="component" value="Unassembled WGS sequence"/>
</dbReference>
<keyword evidence="13" id="KW-1185">Reference proteome</keyword>
<evidence type="ECO:0000256" key="4">
    <source>
        <dbReference type="ARBA" id="ARBA00023212"/>
    </source>
</evidence>
<dbReference type="GO" id="GO:0000931">
    <property type="term" value="C:gamma-tubulin ring complex"/>
    <property type="evidence" value="ECO:0007669"/>
    <property type="project" value="InterPro"/>
</dbReference>
<evidence type="ECO:0000256" key="1">
    <source>
        <dbReference type="ARBA" id="ARBA00004267"/>
    </source>
</evidence>